<sequence>MRAPLRRSAAGAATAAPAGEAPLLAQLAGLDAAERDKVLTELVCTHVAAVLGYESAAAVEAHRAFRELGFDSLTAVELRNAVNGATGLRLPATLIFDYPNPAALAAHLATALPLGDGPGGGGLSVLDELDRLESSLLAMEADSIAHSKITIRLQTLLSRWSAPQSQGAGGTGRADDDLDLDSVSDEELFNALDDELGLD</sequence>
<dbReference type="Pfam" id="PF00550">
    <property type="entry name" value="PP-binding"/>
    <property type="match status" value="1"/>
</dbReference>
<evidence type="ECO:0000256" key="1">
    <source>
        <dbReference type="ARBA" id="ARBA00022450"/>
    </source>
</evidence>
<feature type="domain" description="Carrier" evidence="5">
    <location>
        <begin position="37"/>
        <end position="112"/>
    </location>
</feature>
<accession>S3Z7T0</accession>
<dbReference type="InterPro" id="IPR020806">
    <property type="entry name" value="PKS_PP-bd"/>
</dbReference>
<keyword evidence="2" id="KW-0597">Phosphoprotein</keyword>
<dbReference type="InterPro" id="IPR009081">
    <property type="entry name" value="PP-bd_ACP"/>
</dbReference>
<dbReference type="SMART" id="SM00823">
    <property type="entry name" value="PKS_PP"/>
    <property type="match status" value="1"/>
</dbReference>
<dbReference type="SUPFAM" id="SSF47336">
    <property type="entry name" value="ACP-like"/>
    <property type="match status" value="1"/>
</dbReference>
<dbReference type="Proteomes" id="UP000014629">
    <property type="component" value="Unassembled WGS sequence"/>
</dbReference>
<evidence type="ECO:0000313" key="7">
    <source>
        <dbReference type="Proteomes" id="UP000014629"/>
    </source>
</evidence>
<keyword evidence="3" id="KW-0808">Transferase</keyword>
<dbReference type="InterPro" id="IPR050091">
    <property type="entry name" value="PKS_NRPS_Biosynth_Enz"/>
</dbReference>
<dbReference type="PANTHER" id="PTHR43775:SF51">
    <property type="entry name" value="INACTIVE PHENOLPHTHIOCEROL SYNTHESIS POLYKETIDE SYNTHASE TYPE I PKS1-RELATED"/>
    <property type="match status" value="1"/>
</dbReference>
<dbReference type="SMART" id="SM01294">
    <property type="entry name" value="PKS_PP_betabranch"/>
    <property type="match status" value="1"/>
</dbReference>
<keyword evidence="7" id="KW-1185">Reference proteome</keyword>
<keyword evidence="1" id="KW-0596">Phosphopantetheine</keyword>
<dbReference type="PROSITE" id="PS00012">
    <property type="entry name" value="PHOSPHOPANTETHEINE"/>
    <property type="match status" value="1"/>
</dbReference>
<evidence type="ECO:0000313" key="6">
    <source>
        <dbReference type="EMBL" id="EPH39776.1"/>
    </source>
</evidence>
<evidence type="ECO:0000256" key="4">
    <source>
        <dbReference type="ARBA" id="ARBA00023268"/>
    </source>
</evidence>
<dbReference type="GO" id="GO:0006633">
    <property type="term" value="P:fatty acid biosynthetic process"/>
    <property type="evidence" value="ECO:0007669"/>
    <property type="project" value="TreeGrafter"/>
</dbReference>
<comment type="caution">
    <text evidence="6">The sequence shown here is derived from an EMBL/GenBank/DDBJ whole genome shotgun (WGS) entry which is preliminary data.</text>
</comment>
<dbReference type="PANTHER" id="PTHR43775">
    <property type="entry name" value="FATTY ACID SYNTHASE"/>
    <property type="match status" value="1"/>
</dbReference>
<reference evidence="6 7" key="1">
    <citation type="submission" date="2013-02" db="EMBL/GenBank/DDBJ databases">
        <title>Draft Genome Sequence of Streptomyces aurantiacus, Which Produces Setomimycin.</title>
        <authorList>
            <person name="Gruening B.A."/>
            <person name="Praeg A."/>
            <person name="Erxleben A."/>
            <person name="Guenther S."/>
            <person name="Mueller M."/>
        </authorList>
    </citation>
    <scope>NUCLEOTIDE SEQUENCE [LARGE SCALE GENOMIC DNA]</scope>
    <source>
        <strain evidence="6 7">JA 4570</strain>
    </source>
</reference>
<dbReference type="FunFam" id="1.10.1200.10:FF:000007">
    <property type="entry name" value="Probable polyketide synthase pks17"/>
    <property type="match status" value="1"/>
</dbReference>
<dbReference type="GO" id="GO:0031177">
    <property type="term" value="F:phosphopantetheine binding"/>
    <property type="evidence" value="ECO:0007669"/>
    <property type="project" value="InterPro"/>
</dbReference>
<dbReference type="GO" id="GO:0004312">
    <property type="term" value="F:fatty acid synthase activity"/>
    <property type="evidence" value="ECO:0007669"/>
    <property type="project" value="TreeGrafter"/>
</dbReference>
<dbReference type="PROSITE" id="PS50075">
    <property type="entry name" value="CARRIER"/>
    <property type="match status" value="1"/>
</dbReference>
<dbReference type="AlphaFoldDB" id="S3Z7T0"/>
<keyword evidence="4" id="KW-0511">Multifunctional enzyme</keyword>
<dbReference type="InterPro" id="IPR036736">
    <property type="entry name" value="ACP-like_sf"/>
</dbReference>
<evidence type="ECO:0000259" key="5">
    <source>
        <dbReference type="PROSITE" id="PS50075"/>
    </source>
</evidence>
<evidence type="ECO:0000256" key="3">
    <source>
        <dbReference type="ARBA" id="ARBA00022679"/>
    </source>
</evidence>
<evidence type="ECO:0000256" key="2">
    <source>
        <dbReference type="ARBA" id="ARBA00022553"/>
    </source>
</evidence>
<protein>
    <recommendedName>
        <fullName evidence="5">Carrier domain-containing protein</fullName>
    </recommendedName>
</protein>
<dbReference type="PATRIC" id="fig|1286094.4.peg.7086"/>
<name>S3Z7T0_9ACTN</name>
<gene>
    <name evidence="6" type="ORF">STRAU_7161</name>
</gene>
<organism evidence="6 7">
    <name type="scientific">Streptomyces aurantiacus JA 4570</name>
    <dbReference type="NCBI Taxonomy" id="1286094"/>
    <lineage>
        <taxon>Bacteria</taxon>
        <taxon>Bacillati</taxon>
        <taxon>Actinomycetota</taxon>
        <taxon>Actinomycetes</taxon>
        <taxon>Kitasatosporales</taxon>
        <taxon>Streptomycetaceae</taxon>
        <taxon>Streptomyces</taxon>
        <taxon>Streptomyces aurantiacus group</taxon>
    </lineage>
</organism>
<dbReference type="Gene3D" id="1.10.1200.10">
    <property type="entry name" value="ACP-like"/>
    <property type="match status" value="1"/>
</dbReference>
<dbReference type="GO" id="GO:0017000">
    <property type="term" value="P:antibiotic biosynthetic process"/>
    <property type="evidence" value="ECO:0007669"/>
    <property type="project" value="UniProtKB-ARBA"/>
</dbReference>
<proteinExistence type="predicted"/>
<dbReference type="InterPro" id="IPR006162">
    <property type="entry name" value="Ppantetheine_attach_site"/>
</dbReference>
<dbReference type="EMBL" id="AOPZ01000488">
    <property type="protein sequence ID" value="EPH39776.1"/>
    <property type="molecule type" value="Genomic_DNA"/>
</dbReference>